<name>A0A1I3WUE4_9HYPH</name>
<feature type="transmembrane region" description="Helical" evidence="1">
    <location>
        <begin position="44"/>
        <end position="77"/>
    </location>
</feature>
<protein>
    <recommendedName>
        <fullName evidence="4">PH domain-containing protein</fullName>
    </recommendedName>
</protein>
<evidence type="ECO:0008006" key="4">
    <source>
        <dbReference type="Google" id="ProtNLM"/>
    </source>
</evidence>
<keyword evidence="1" id="KW-0472">Membrane</keyword>
<evidence type="ECO:0000313" key="2">
    <source>
        <dbReference type="EMBL" id="SFK10853.1"/>
    </source>
</evidence>
<accession>A0A1I3WUE4</accession>
<reference evidence="2 3" key="1">
    <citation type="submission" date="2016-10" db="EMBL/GenBank/DDBJ databases">
        <authorList>
            <person name="Varghese N."/>
            <person name="Submissions S."/>
        </authorList>
    </citation>
    <scope>NUCLEOTIDE SEQUENCE [LARGE SCALE GENOMIC DNA]</scope>
    <source>
        <strain evidence="2 3">DSM 16392</strain>
    </source>
</reference>
<proteinExistence type="predicted"/>
<keyword evidence="1" id="KW-0812">Transmembrane</keyword>
<sequence>MSPRRNMESGGGMSQFDLDPWQEEQSSAEPFTLGYRKGTGEPVVYGSLLLGAALLGTGIVSGSLIPALASLPVFLSVQWHYPFIDKRPQIAANETGLYLERLGVLRWSAIADLSLYKTAVRTMEFNQLHIKLKGPIEDCLVKREPQSLPRLAMRKNWRLKKAKSNAPVLEVDLHLLACDPEILLQRTRQFWRG</sequence>
<organism evidence="2 3">
    <name type="scientific">Pseudovibrio ascidiaceicola</name>
    <dbReference type="NCBI Taxonomy" id="285279"/>
    <lineage>
        <taxon>Bacteria</taxon>
        <taxon>Pseudomonadati</taxon>
        <taxon>Pseudomonadota</taxon>
        <taxon>Alphaproteobacteria</taxon>
        <taxon>Hyphomicrobiales</taxon>
        <taxon>Stappiaceae</taxon>
        <taxon>Pseudovibrio</taxon>
    </lineage>
</organism>
<comment type="caution">
    <text evidence="2">The sequence shown here is derived from an EMBL/GenBank/DDBJ whole genome shotgun (WGS) entry which is preliminary data.</text>
</comment>
<keyword evidence="3" id="KW-1185">Reference proteome</keyword>
<evidence type="ECO:0000313" key="3">
    <source>
        <dbReference type="Proteomes" id="UP000199598"/>
    </source>
</evidence>
<gene>
    <name evidence="2" type="ORF">SAMN04488518_102180</name>
</gene>
<keyword evidence="1" id="KW-1133">Transmembrane helix</keyword>
<dbReference type="EMBL" id="FOSK01000002">
    <property type="protein sequence ID" value="SFK10853.1"/>
    <property type="molecule type" value="Genomic_DNA"/>
</dbReference>
<dbReference type="Proteomes" id="UP000199598">
    <property type="component" value="Unassembled WGS sequence"/>
</dbReference>
<evidence type="ECO:0000256" key="1">
    <source>
        <dbReference type="SAM" id="Phobius"/>
    </source>
</evidence>